<accession>A0ABQ9L4E1</accession>
<evidence type="ECO:0000313" key="3">
    <source>
        <dbReference type="Proteomes" id="UP001174677"/>
    </source>
</evidence>
<feature type="region of interest" description="Disordered" evidence="1">
    <location>
        <begin position="1"/>
        <end position="24"/>
    </location>
</feature>
<evidence type="ECO:0000313" key="2">
    <source>
        <dbReference type="EMBL" id="KAJ9159564.1"/>
    </source>
</evidence>
<proteinExistence type="predicted"/>
<organism evidence="2 3">
    <name type="scientific">Hevea brasiliensis</name>
    <name type="common">Para rubber tree</name>
    <name type="synonym">Siphonia brasiliensis</name>
    <dbReference type="NCBI Taxonomy" id="3981"/>
    <lineage>
        <taxon>Eukaryota</taxon>
        <taxon>Viridiplantae</taxon>
        <taxon>Streptophyta</taxon>
        <taxon>Embryophyta</taxon>
        <taxon>Tracheophyta</taxon>
        <taxon>Spermatophyta</taxon>
        <taxon>Magnoliopsida</taxon>
        <taxon>eudicotyledons</taxon>
        <taxon>Gunneridae</taxon>
        <taxon>Pentapetalae</taxon>
        <taxon>rosids</taxon>
        <taxon>fabids</taxon>
        <taxon>Malpighiales</taxon>
        <taxon>Euphorbiaceae</taxon>
        <taxon>Crotonoideae</taxon>
        <taxon>Micrandreae</taxon>
        <taxon>Hevea</taxon>
    </lineage>
</organism>
<protein>
    <submittedName>
        <fullName evidence="2">Uncharacterized protein</fullName>
    </submittedName>
</protein>
<dbReference type="Proteomes" id="UP001174677">
    <property type="component" value="Chromosome 14"/>
</dbReference>
<sequence>MEDDEGDNLRPNIPSPSPDHDAMAGGCGTEFTRMKSDSSALTVDTSKDFSLHNASSIPGPSTVWTDEKHSLYLDSLEAAFVNQLHHSIALHGCLQKTLWGPYSFRTLKTNSCNSSHQFIVLQDGSRKRSNLDRSKPLLDSTADSHFIQKSPWIHHFASAGKQRIAACHGQEHRAPPTKRIHAGRSSPVCCGSTRYSQHPECSLCHHNSVGIAKEVSDQNFVDEDQGEKSSSMAMVKRLEIVEADASSNDQVVPFATSKLNNFQASTEREKQAQQQLLPEKTDNFVYPKSDQYFKRES</sequence>
<reference evidence="2" key="1">
    <citation type="journal article" date="2023" name="Plant Biotechnol. J.">
        <title>Chromosome-level wild Hevea brasiliensis genome provides new tools for genomic-assisted breeding and valuable loci to elevate rubber yield.</title>
        <authorList>
            <person name="Cheng H."/>
            <person name="Song X."/>
            <person name="Hu Y."/>
            <person name="Wu T."/>
            <person name="Yang Q."/>
            <person name="An Z."/>
            <person name="Feng S."/>
            <person name="Deng Z."/>
            <person name="Wu W."/>
            <person name="Zeng X."/>
            <person name="Tu M."/>
            <person name="Wang X."/>
            <person name="Huang H."/>
        </authorList>
    </citation>
    <scope>NUCLEOTIDE SEQUENCE</scope>
    <source>
        <strain evidence="2">MT/VB/25A 57/8</strain>
    </source>
</reference>
<comment type="caution">
    <text evidence="2">The sequence shown here is derived from an EMBL/GenBank/DDBJ whole genome shotgun (WGS) entry which is preliminary data.</text>
</comment>
<name>A0ABQ9L4E1_HEVBR</name>
<dbReference type="EMBL" id="JARPOI010000014">
    <property type="protein sequence ID" value="KAJ9159564.1"/>
    <property type="molecule type" value="Genomic_DNA"/>
</dbReference>
<keyword evidence="3" id="KW-1185">Reference proteome</keyword>
<gene>
    <name evidence="2" type="ORF">P3X46_025066</name>
</gene>
<dbReference type="PANTHER" id="PTHR33676:SF17">
    <property type="entry name" value="COLD-REGULATED PROTEIN 28"/>
    <property type="match status" value="1"/>
</dbReference>
<dbReference type="InterPro" id="IPR044678">
    <property type="entry name" value="COR27/28"/>
</dbReference>
<evidence type="ECO:0000256" key="1">
    <source>
        <dbReference type="SAM" id="MobiDB-lite"/>
    </source>
</evidence>
<dbReference type="PANTHER" id="PTHR33676">
    <property type="entry name" value="COLD REGULATED PROTEIN 27"/>
    <property type="match status" value="1"/>
</dbReference>